<evidence type="ECO:0008006" key="3">
    <source>
        <dbReference type="Google" id="ProtNLM"/>
    </source>
</evidence>
<name>A0ABP1R844_9HEXA</name>
<reference evidence="1 2" key="1">
    <citation type="submission" date="2024-08" db="EMBL/GenBank/DDBJ databases">
        <authorList>
            <person name="Cucini C."/>
            <person name="Frati F."/>
        </authorList>
    </citation>
    <scope>NUCLEOTIDE SEQUENCE [LARGE SCALE GENOMIC DNA]</scope>
</reference>
<accession>A0ABP1R844</accession>
<gene>
    <name evidence="1" type="ORF">ODALV1_LOCUS19913</name>
</gene>
<evidence type="ECO:0000313" key="2">
    <source>
        <dbReference type="Proteomes" id="UP001642540"/>
    </source>
</evidence>
<keyword evidence="2" id="KW-1185">Reference proteome</keyword>
<organism evidence="1 2">
    <name type="scientific">Orchesella dallaii</name>
    <dbReference type="NCBI Taxonomy" id="48710"/>
    <lineage>
        <taxon>Eukaryota</taxon>
        <taxon>Metazoa</taxon>
        <taxon>Ecdysozoa</taxon>
        <taxon>Arthropoda</taxon>
        <taxon>Hexapoda</taxon>
        <taxon>Collembola</taxon>
        <taxon>Entomobryomorpha</taxon>
        <taxon>Entomobryoidea</taxon>
        <taxon>Orchesellidae</taxon>
        <taxon>Orchesellinae</taxon>
        <taxon>Orchesella</taxon>
    </lineage>
</organism>
<protein>
    <recommendedName>
        <fullName evidence="3">Telomere-associated protein Rif1 N-terminal domain-containing protein</fullName>
    </recommendedName>
</protein>
<evidence type="ECO:0000313" key="1">
    <source>
        <dbReference type="EMBL" id="CAL8122679.1"/>
    </source>
</evidence>
<dbReference type="Proteomes" id="UP001642540">
    <property type="component" value="Unassembled WGS sequence"/>
</dbReference>
<comment type="caution">
    <text evidence="1">The sequence shown here is derived from an EMBL/GenBank/DDBJ whole genome shotgun (WGS) entry which is preliminary data.</text>
</comment>
<proteinExistence type="predicted"/>
<sequence length="393" mass="45757">MLAVELAEKRLKRYRFSFDFSYIKANLHELIRKIPLEDDAEGDTNTLARFSNVVKLAVKDEYLFSLETQFPTDFLHHIIKIMLKFHNESMIGKRCLELISKMLMNPQTLQNVNQYLTNHEQFIRFLGSQIGKLEEDIEGPIFVFTLLATLIKHNLEKFTSKAKNQGSVWINWKLSSIFSYIHRVAKLEILEFLLAIFKTNFKCPLIQIEELDLPSAEFAKILLNLLFHLQALLHKVSSRESKEAIWAILFELLRHAEQGIVVKQSTFQTDVLFQPWFKVAVTYLLSQCVFPSNVPLISLEFLQKWTKLILLNKLENRSNRSPLQQSFLFQPYSSVFTMIRDAMKRDPSQLSQQDRLKITTVRQGSSTVFDIERKSGCIARIIKTCETFLATLQ</sequence>
<dbReference type="EMBL" id="CAXLJM020000068">
    <property type="protein sequence ID" value="CAL8122679.1"/>
    <property type="molecule type" value="Genomic_DNA"/>
</dbReference>